<comment type="caution">
    <text evidence="3">The sequence shown here is derived from an EMBL/GenBank/DDBJ whole genome shotgun (WGS) entry which is preliminary data.</text>
</comment>
<dbReference type="RefSeq" id="WP_242773462.1">
    <property type="nucleotide sequence ID" value="NZ_JALDAY010000012.1"/>
</dbReference>
<organism evidence="3 4">
    <name type="scientific">Streptomyces cylindrosporus</name>
    <dbReference type="NCBI Taxonomy" id="2927583"/>
    <lineage>
        <taxon>Bacteria</taxon>
        <taxon>Bacillati</taxon>
        <taxon>Actinomycetota</taxon>
        <taxon>Actinomycetes</taxon>
        <taxon>Kitasatosporales</taxon>
        <taxon>Streptomycetaceae</taxon>
        <taxon>Streptomyces</taxon>
    </lineage>
</organism>
<reference evidence="3" key="1">
    <citation type="submission" date="2022-03" db="EMBL/GenBank/DDBJ databases">
        <title>Streptomyces 7R015 and 7R016 isolated from Barleria lupulina in Thailand.</title>
        <authorList>
            <person name="Kanchanasin P."/>
            <person name="Phongsopitanun W."/>
            <person name="Tanasupawat S."/>
        </authorList>
    </citation>
    <scope>NUCLEOTIDE SEQUENCE</scope>
    <source>
        <strain evidence="3">7R015</strain>
    </source>
</reference>
<protein>
    <submittedName>
        <fullName evidence="3">Aldehyde dehydrogenase family protein</fullName>
    </submittedName>
</protein>
<keyword evidence="1" id="KW-0560">Oxidoreductase</keyword>
<dbReference type="PANTHER" id="PTHR43866:SF4">
    <property type="entry name" value="MALONATE-SEMIALDEHYDE DEHYDROGENASE"/>
    <property type="match status" value="1"/>
</dbReference>
<feature type="domain" description="Aldehyde dehydrogenase" evidence="2">
    <location>
        <begin position="17"/>
        <end position="85"/>
    </location>
</feature>
<accession>A0ABS9YHL0</accession>
<evidence type="ECO:0000259" key="2">
    <source>
        <dbReference type="Pfam" id="PF00171"/>
    </source>
</evidence>
<evidence type="ECO:0000256" key="1">
    <source>
        <dbReference type="ARBA" id="ARBA00023002"/>
    </source>
</evidence>
<dbReference type="Proteomes" id="UP001165269">
    <property type="component" value="Unassembled WGS sequence"/>
</dbReference>
<gene>
    <name evidence="3" type="ORF">MQP27_36900</name>
</gene>
<dbReference type="InterPro" id="IPR016161">
    <property type="entry name" value="Ald_DH/histidinol_DH"/>
</dbReference>
<dbReference type="EMBL" id="JALDAY010000012">
    <property type="protein sequence ID" value="MCI3276669.1"/>
    <property type="molecule type" value="Genomic_DNA"/>
</dbReference>
<proteinExistence type="predicted"/>
<dbReference type="InterPro" id="IPR016162">
    <property type="entry name" value="Ald_DH_N"/>
</dbReference>
<dbReference type="PANTHER" id="PTHR43866">
    <property type="entry name" value="MALONATE-SEMIALDEHYDE DEHYDROGENASE"/>
    <property type="match status" value="1"/>
</dbReference>
<dbReference type="InterPro" id="IPR010061">
    <property type="entry name" value="MeMal-semiAld_DH"/>
</dbReference>
<evidence type="ECO:0000313" key="4">
    <source>
        <dbReference type="Proteomes" id="UP001165269"/>
    </source>
</evidence>
<dbReference type="Pfam" id="PF00171">
    <property type="entry name" value="Aldedh"/>
    <property type="match status" value="1"/>
</dbReference>
<dbReference type="SUPFAM" id="SSF53720">
    <property type="entry name" value="ALDH-like"/>
    <property type="match status" value="1"/>
</dbReference>
<feature type="non-terminal residue" evidence="3">
    <location>
        <position position="85"/>
    </location>
</feature>
<dbReference type="InterPro" id="IPR015590">
    <property type="entry name" value="Aldehyde_DH_dom"/>
</dbReference>
<sequence length="85" mass="8912">MTKIVNHWIGGKTVEGASGNYGPVTDPATGAVTTKVAFATVEEVDAAVQAAKDAFATWGTSSLAKRTSILFRFRALLEANRDAIA</sequence>
<name>A0ABS9YHL0_9ACTN</name>
<dbReference type="Gene3D" id="3.40.605.10">
    <property type="entry name" value="Aldehyde Dehydrogenase, Chain A, domain 1"/>
    <property type="match status" value="1"/>
</dbReference>
<keyword evidence="4" id="KW-1185">Reference proteome</keyword>
<evidence type="ECO:0000313" key="3">
    <source>
        <dbReference type="EMBL" id="MCI3276669.1"/>
    </source>
</evidence>